<evidence type="ECO:0000256" key="1">
    <source>
        <dbReference type="ARBA" id="ARBA00007812"/>
    </source>
</evidence>
<protein>
    <submittedName>
        <fullName evidence="7">Thiamine pyrophosphate-binding protein</fullName>
    </submittedName>
</protein>
<evidence type="ECO:0000256" key="2">
    <source>
        <dbReference type="ARBA" id="ARBA00023052"/>
    </source>
</evidence>
<dbReference type="CDD" id="cd07035">
    <property type="entry name" value="TPP_PYR_POX_like"/>
    <property type="match status" value="1"/>
</dbReference>
<evidence type="ECO:0000256" key="3">
    <source>
        <dbReference type="RuleBase" id="RU362132"/>
    </source>
</evidence>
<evidence type="ECO:0000259" key="6">
    <source>
        <dbReference type="Pfam" id="PF02776"/>
    </source>
</evidence>
<feature type="domain" description="Thiamine pyrophosphate enzyme N-terminal TPP-binding" evidence="6">
    <location>
        <begin position="5"/>
        <end position="118"/>
    </location>
</feature>
<dbReference type="Pfam" id="PF00205">
    <property type="entry name" value="TPP_enzyme_M"/>
    <property type="match status" value="1"/>
</dbReference>
<keyword evidence="8" id="KW-1185">Reference proteome</keyword>
<dbReference type="CDD" id="cd00568">
    <property type="entry name" value="TPP_enzymes"/>
    <property type="match status" value="1"/>
</dbReference>
<feature type="domain" description="Thiamine pyrophosphate enzyme central" evidence="4">
    <location>
        <begin position="190"/>
        <end position="328"/>
    </location>
</feature>
<dbReference type="Proteomes" id="UP001518989">
    <property type="component" value="Unassembled WGS sequence"/>
</dbReference>
<dbReference type="RefSeq" id="WP_207419417.1">
    <property type="nucleotide sequence ID" value="NZ_CP061177.1"/>
</dbReference>
<dbReference type="InterPro" id="IPR011766">
    <property type="entry name" value="TPP_enzyme_TPP-bd"/>
</dbReference>
<dbReference type="PANTHER" id="PTHR18968">
    <property type="entry name" value="THIAMINE PYROPHOSPHATE ENZYMES"/>
    <property type="match status" value="1"/>
</dbReference>
<dbReference type="Pfam" id="PF02776">
    <property type="entry name" value="TPP_enzyme_N"/>
    <property type="match status" value="1"/>
</dbReference>
<dbReference type="SUPFAM" id="SSF52518">
    <property type="entry name" value="Thiamin diphosphate-binding fold (THDP-binding)"/>
    <property type="match status" value="2"/>
</dbReference>
<dbReference type="InterPro" id="IPR012000">
    <property type="entry name" value="Thiamin_PyroP_enz_cen_dom"/>
</dbReference>
<dbReference type="EMBL" id="JACTNG010000013">
    <property type="protein sequence ID" value="MBO1081246.1"/>
    <property type="molecule type" value="Genomic_DNA"/>
</dbReference>
<gene>
    <name evidence="7" type="ORF">IAI61_19625</name>
</gene>
<dbReference type="SUPFAM" id="SSF52467">
    <property type="entry name" value="DHS-like NAD/FAD-binding domain"/>
    <property type="match status" value="1"/>
</dbReference>
<feature type="domain" description="Thiamine pyrophosphate enzyme TPP-binding" evidence="5">
    <location>
        <begin position="386"/>
        <end position="532"/>
    </location>
</feature>
<dbReference type="InterPro" id="IPR045229">
    <property type="entry name" value="TPP_enz"/>
</dbReference>
<proteinExistence type="inferred from homology"/>
<comment type="similarity">
    <text evidence="1 3">Belongs to the TPP enzyme family.</text>
</comment>
<name>A0ABS3KY35_9PROT</name>
<accession>A0ABS3KY35</accession>
<reference evidence="7 8" key="1">
    <citation type="submission" date="2020-09" db="EMBL/GenBank/DDBJ databases">
        <title>Roseomonas.</title>
        <authorList>
            <person name="Zhu W."/>
        </authorList>
    </citation>
    <scope>NUCLEOTIDE SEQUENCE [LARGE SCALE GENOMIC DNA]</scope>
    <source>
        <strain evidence="7 8">573</strain>
    </source>
</reference>
<evidence type="ECO:0000259" key="5">
    <source>
        <dbReference type="Pfam" id="PF02775"/>
    </source>
</evidence>
<dbReference type="Pfam" id="PF02775">
    <property type="entry name" value="TPP_enzyme_C"/>
    <property type="match status" value="1"/>
</dbReference>
<dbReference type="PANTHER" id="PTHR18968:SF120">
    <property type="entry name" value="ACETOLACTATE SYNTHASE LARGE SUBUNIT"/>
    <property type="match status" value="1"/>
</dbReference>
<dbReference type="InterPro" id="IPR029061">
    <property type="entry name" value="THDP-binding"/>
</dbReference>
<comment type="caution">
    <text evidence="7">The sequence shown here is derived from an EMBL/GenBank/DDBJ whole genome shotgun (WGS) entry which is preliminary data.</text>
</comment>
<organism evidence="7 8">
    <name type="scientific">Roseomonas haemaphysalidis</name>
    <dbReference type="NCBI Taxonomy" id="2768162"/>
    <lineage>
        <taxon>Bacteria</taxon>
        <taxon>Pseudomonadati</taxon>
        <taxon>Pseudomonadota</taxon>
        <taxon>Alphaproteobacteria</taxon>
        <taxon>Acetobacterales</taxon>
        <taxon>Roseomonadaceae</taxon>
        <taxon>Roseomonas</taxon>
    </lineage>
</organism>
<evidence type="ECO:0000313" key="7">
    <source>
        <dbReference type="EMBL" id="MBO1081246.1"/>
    </source>
</evidence>
<evidence type="ECO:0000313" key="8">
    <source>
        <dbReference type="Proteomes" id="UP001518989"/>
    </source>
</evidence>
<sequence length="551" mass="59063">MNAPRTGGQILVDQLVAQGVGRVTCVPGESYLAVLDALHDASIDVITCRAEGGAAIMAEAEGKLTGRPGICMVTRGPGATNASCGVHIAMQDSTPMILFVGQVARDMREREAFQELDYRAVFGTMAKWATEIDSADRVPEIVSRAFHVAMQGRPGPVVIALPEDMLTEMASVADAPRVQPALAAPAEADLQALAGLLSEARKPLVILGGSGWDAAAVDAMATFADNWSLPVCTSFRRTDRFRWDHRCYVGDLGIGPSPGLATMVREADLLLLLGGRMSEMPSGSYSLLDIPVPKQKLIHLHPGAEELGRVYAPALAIQSSPRRFAPALAMLSPNAAPAWSADIEARHAAYLEWSGTPRSLPGRFQYGEIIRWLNDRLPGDTILCNGAGNFAGWMHRHWRFSQLGTQLAPTSGSMGYGVPAAIMAKRHAPGAVALAIAGDGDFLMTGQEFATAVQHDIPVLIIVIDNGMYGTIRMHQERDYPGRISATRLRNPDFAAYANAFGGHGETVWDTAEFAPAFERALASGRPAILHCFLDPRARSVGRDMPEGQPL</sequence>
<dbReference type="Gene3D" id="3.40.50.970">
    <property type="match status" value="2"/>
</dbReference>
<dbReference type="InterPro" id="IPR012001">
    <property type="entry name" value="Thiamin_PyroP_enz_TPP-bd_dom"/>
</dbReference>
<dbReference type="NCBIfam" id="NF006052">
    <property type="entry name" value="PRK08199.1"/>
    <property type="match status" value="1"/>
</dbReference>
<dbReference type="InterPro" id="IPR029035">
    <property type="entry name" value="DHS-like_NAD/FAD-binding_dom"/>
</dbReference>
<keyword evidence="2 3" id="KW-0786">Thiamine pyrophosphate</keyword>
<dbReference type="Gene3D" id="3.40.50.1220">
    <property type="entry name" value="TPP-binding domain"/>
    <property type="match status" value="1"/>
</dbReference>
<evidence type="ECO:0000259" key="4">
    <source>
        <dbReference type="Pfam" id="PF00205"/>
    </source>
</evidence>